<sequence>HANLTTRPRVKPLDPVKLDRIAPGAMCGLKKQGHGWPARMVRDESRKKEVTLPSYVARELGVVAGNFVVWCCTKVPGLLTIAEVAAVYERDIDGSPILGGQVGISKVRKSTKSFVITIPKKVLAELGDVTGEQIAFVFTLYPRIVAVNVIKRPEDSKGAKNGA</sequence>
<dbReference type="EMBL" id="BARW01018269">
    <property type="protein sequence ID" value="GAI96977.1"/>
    <property type="molecule type" value="Genomic_DNA"/>
</dbReference>
<evidence type="ECO:0000313" key="1">
    <source>
        <dbReference type="EMBL" id="GAI96977.1"/>
    </source>
</evidence>
<organism evidence="1">
    <name type="scientific">marine sediment metagenome</name>
    <dbReference type="NCBI Taxonomy" id="412755"/>
    <lineage>
        <taxon>unclassified sequences</taxon>
        <taxon>metagenomes</taxon>
        <taxon>ecological metagenomes</taxon>
    </lineage>
</organism>
<name>X1SVB6_9ZZZZ</name>
<protein>
    <submittedName>
        <fullName evidence="1">Uncharacterized protein</fullName>
    </submittedName>
</protein>
<feature type="non-terminal residue" evidence="1">
    <location>
        <position position="1"/>
    </location>
</feature>
<proteinExistence type="predicted"/>
<reference evidence="1" key="1">
    <citation type="journal article" date="2014" name="Front. Microbiol.">
        <title>High frequency of phylogenetically diverse reductive dehalogenase-homologous genes in deep subseafloor sedimentary metagenomes.</title>
        <authorList>
            <person name="Kawai M."/>
            <person name="Futagami T."/>
            <person name="Toyoda A."/>
            <person name="Takaki Y."/>
            <person name="Nishi S."/>
            <person name="Hori S."/>
            <person name="Arai W."/>
            <person name="Tsubouchi T."/>
            <person name="Morono Y."/>
            <person name="Uchiyama I."/>
            <person name="Ito T."/>
            <person name="Fujiyama A."/>
            <person name="Inagaki F."/>
            <person name="Takami H."/>
        </authorList>
    </citation>
    <scope>NUCLEOTIDE SEQUENCE</scope>
    <source>
        <strain evidence="1">Expedition CK06-06</strain>
    </source>
</reference>
<accession>X1SVB6</accession>
<comment type="caution">
    <text evidence="1">The sequence shown here is derived from an EMBL/GenBank/DDBJ whole genome shotgun (WGS) entry which is preliminary data.</text>
</comment>
<gene>
    <name evidence="1" type="ORF">S12H4_31317</name>
</gene>
<dbReference type="AlphaFoldDB" id="X1SVB6"/>